<protein>
    <submittedName>
        <fullName evidence="1">Alpha beta hydrolase</fullName>
    </submittedName>
</protein>
<reference evidence="1 2" key="1">
    <citation type="journal article" date="2014" name="Genome Announc.">
        <title>Draft Genome Sequence of the Haloacid-Degrading Burkholderia caribensis Strain MBA4.</title>
        <authorList>
            <person name="Pan Y."/>
            <person name="Kong K.F."/>
            <person name="Tsang J.S."/>
        </authorList>
    </citation>
    <scope>NUCLEOTIDE SEQUENCE [LARGE SCALE GENOMIC DNA]</scope>
    <source>
        <strain evidence="1 2">MBA4</strain>
    </source>
</reference>
<dbReference type="AlphaFoldDB" id="A0A0P0RJ69"/>
<dbReference type="InterPro" id="IPR029058">
    <property type="entry name" value="AB_hydrolase_fold"/>
</dbReference>
<dbReference type="GO" id="GO:0016787">
    <property type="term" value="F:hydrolase activity"/>
    <property type="evidence" value="ECO:0007669"/>
    <property type="project" value="UniProtKB-KW"/>
</dbReference>
<accession>A0A0P0RJ69</accession>
<dbReference type="Gene3D" id="3.40.50.1820">
    <property type="entry name" value="alpha/beta hydrolase"/>
    <property type="match status" value="1"/>
</dbReference>
<proteinExistence type="predicted"/>
<gene>
    <name evidence="1" type="ORF">K788_0009202</name>
</gene>
<dbReference type="KEGG" id="bcai:K788_0009202"/>
<name>A0A0P0RJ69_9BURK</name>
<keyword evidence="1" id="KW-0378">Hydrolase</keyword>
<evidence type="ECO:0000313" key="1">
    <source>
        <dbReference type="EMBL" id="ALL68512.1"/>
    </source>
</evidence>
<sequence>MVITGAADAIPNRIAQLTYLDAFVPEDGMSLVDYLSSQNRVVHESWAAKDQAIPPLPLDIFEISNREAVEFITPRLTHQPWRTFFEPSKLVGETLAIPKAYILCTGSTRSHFEGTYTRMCEAENTRTSTFSGDHFCPMSAPLGTAVAILESLPPPTRLTSSVCSTFNCRA</sequence>
<dbReference type="EMBL" id="CP012747">
    <property type="protein sequence ID" value="ALL68512.1"/>
    <property type="molecule type" value="Genomic_DNA"/>
</dbReference>
<evidence type="ECO:0000313" key="2">
    <source>
        <dbReference type="Proteomes" id="UP000019146"/>
    </source>
</evidence>
<organism evidence="1 2">
    <name type="scientific">Paraburkholderia caribensis MBA4</name>
    <dbReference type="NCBI Taxonomy" id="1323664"/>
    <lineage>
        <taxon>Bacteria</taxon>
        <taxon>Pseudomonadati</taxon>
        <taxon>Pseudomonadota</taxon>
        <taxon>Betaproteobacteria</taxon>
        <taxon>Burkholderiales</taxon>
        <taxon>Burkholderiaceae</taxon>
        <taxon>Paraburkholderia</taxon>
    </lineage>
</organism>
<dbReference type="Proteomes" id="UP000019146">
    <property type="component" value="Chromosome 2"/>
</dbReference>